<keyword evidence="6" id="KW-1185">Reference proteome</keyword>
<comment type="caution">
    <text evidence="5">The sequence shown here is derived from an EMBL/GenBank/DDBJ whole genome shotgun (WGS) entry which is preliminary data.</text>
</comment>
<feature type="region of interest" description="Disordered" evidence="2">
    <location>
        <begin position="482"/>
        <end position="504"/>
    </location>
</feature>
<evidence type="ECO:0000256" key="2">
    <source>
        <dbReference type="SAM" id="MobiDB-lite"/>
    </source>
</evidence>
<feature type="chain" id="PRO_5013401608" evidence="3">
    <location>
        <begin position="31"/>
        <end position="805"/>
    </location>
</feature>
<dbReference type="InterPro" id="IPR012332">
    <property type="entry name" value="Autotransporter_pectin_lyase_C"/>
</dbReference>
<evidence type="ECO:0000256" key="3">
    <source>
        <dbReference type="SAM" id="SignalP"/>
    </source>
</evidence>
<feature type="domain" description="Autotransporter" evidence="4">
    <location>
        <begin position="537"/>
        <end position="805"/>
    </location>
</feature>
<protein>
    <submittedName>
        <fullName evidence="5">Autotransporter outer membrane beta-barrel domain-containing protein</fullName>
    </submittedName>
</protein>
<dbReference type="PANTHER" id="PTHR35037">
    <property type="entry name" value="C-TERMINAL REGION OF AIDA-LIKE PROTEIN"/>
    <property type="match status" value="1"/>
</dbReference>
<dbReference type="SUPFAM" id="SSF51126">
    <property type="entry name" value="Pectin lyase-like"/>
    <property type="match status" value="1"/>
</dbReference>
<dbReference type="GO" id="GO:0019867">
    <property type="term" value="C:outer membrane"/>
    <property type="evidence" value="ECO:0007669"/>
    <property type="project" value="InterPro"/>
</dbReference>
<dbReference type="Pfam" id="PF03212">
    <property type="entry name" value="Pertactin"/>
    <property type="match status" value="1"/>
</dbReference>
<evidence type="ECO:0000313" key="6">
    <source>
        <dbReference type="Proteomes" id="UP000224974"/>
    </source>
</evidence>
<dbReference type="PRINTS" id="PR01484">
    <property type="entry name" value="PRTACTNFAMLY"/>
</dbReference>
<accession>A0A2C6DSL3</accession>
<gene>
    <name evidence="5" type="ORF">CRN84_20045</name>
</gene>
<feature type="region of interest" description="Disordered" evidence="2">
    <location>
        <begin position="217"/>
        <end position="242"/>
    </location>
</feature>
<evidence type="ECO:0000313" key="5">
    <source>
        <dbReference type="EMBL" id="PHI31465.1"/>
    </source>
</evidence>
<dbReference type="STRING" id="1111728.GCA_000427805_01017"/>
<evidence type="ECO:0000259" key="4">
    <source>
        <dbReference type="PROSITE" id="PS51208"/>
    </source>
</evidence>
<dbReference type="PANTHER" id="PTHR35037:SF2">
    <property type="match status" value="1"/>
</dbReference>
<name>A0A2C6DSL3_9GAMM</name>
<reference evidence="6" key="1">
    <citation type="submission" date="2017-09" db="EMBL/GenBank/DDBJ databases">
        <title>FDA dAtabase for Regulatory Grade micrObial Sequences (FDA-ARGOS): Supporting development and validation of Infectious Disease Dx tests.</title>
        <authorList>
            <person name="Minogue T."/>
            <person name="Wolcott M."/>
            <person name="Wasieloski L."/>
            <person name="Aguilar W."/>
            <person name="Moore D."/>
            <person name="Tallon L."/>
            <person name="Sadzewicz L."/>
            <person name="Ott S."/>
            <person name="Zhao X."/>
            <person name="Nagaraj S."/>
            <person name="Vavikolanu K."/>
            <person name="Aluvathingal J."/>
            <person name="Nadendla S."/>
            <person name="Sichtig H."/>
        </authorList>
    </citation>
    <scope>NUCLEOTIDE SEQUENCE [LARGE SCALE GENOMIC DNA]</scope>
    <source>
        <strain evidence="6">FDAARGOS_387</strain>
    </source>
</reference>
<dbReference type="InterPro" id="IPR036709">
    <property type="entry name" value="Autotransporte_beta_dom_sf"/>
</dbReference>
<dbReference type="InterPro" id="IPR005546">
    <property type="entry name" value="Autotransporte_beta"/>
</dbReference>
<dbReference type="NCBIfam" id="TIGR01414">
    <property type="entry name" value="autotrans_barl"/>
    <property type="match status" value="1"/>
</dbReference>
<dbReference type="Gene3D" id="2.40.128.130">
    <property type="entry name" value="Autotransporter beta-domain"/>
    <property type="match status" value="1"/>
</dbReference>
<dbReference type="InterPro" id="IPR004899">
    <property type="entry name" value="Pertactin_central"/>
</dbReference>
<dbReference type="AlphaFoldDB" id="A0A2C6DSL3"/>
<dbReference type="Gene3D" id="2.160.20.20">
    <property type="match status" value="1"/>
</dbReference>
<dbReference type="Pfam" id="PF03797">
    <property type="entry name" value="Autotransporter"/>
    <property type="match status" value="1"/>
</dbReference>
<dbReference type="SMART" id="SM00869">
    <property type="entry name" value="Autotransporter"/>
    <property type="match status" value="1"/>
</dbReference>
<dbReference type="InterPro" id="IPR006315">
    <property type="entry name" value="OM_autotransptr_brl_dom"/>
</dbReference>
<dbReference type="PROSITE" id="PS51208">
    <property type="entry name" value="AUTOTRANSPORTER"/>
    <property type="match status" value="1"/>
</dbReference>
<dbReference type="OrthoDB" id="6053567at2"/>
<dbReference type="Proteomes" id="UP000224974">
    <property type="component" value="Unassembled WGS sequence"/>
</dbReference>
<sequence>MRIFMKTKIPRLTLSIASILALSSIQSVHAGTSACSGNYPTETCVVGGYDIVNKDVSTDTYLQEGETKGTEDDHFTVYGNGNLNPDAWGTDINTLSVGQGTLKHTVVDGGAIYVTETEAGNTTLGIGRIEDTKVNNGVIFLNSRTTATNTTMTGKSLMLVGQGPKFTGMFPQDSPKSFNTVLHDQSREIISNKGTATGTKLYGESVQDVGYNWPTETTRSSVSSGGDIEIVPPPPVTPGKSTGTAINTELYDNSRQNVYYLAENTSLKLNATGGGTPLQYVYNGAITNNTTVETGFSIIAKGGKATGVMNISGSGSVMLEASADNALIAENVTLNDSDSRLILYTADTTNNQVTVGHLINNGITQFSDVIAGSTQEINSFNPVTLNVDNLSGNGTFAMHADIGAGIGDYLQVNQLAGSSENKLFIANNGAAKAKDTDVLSMVNVENGATDAGQFTLANTVEQGGYQYGLRKNGNEWELYALTDNPEGPGPNPDPGENGGGGNITTTADAGANFLNIGYLMNYADTQTLMQRMGDLRQDNQHGNMWFRGFAGKFNSFSGGKLSRFDMNYEGMQIGADKRISAEMPLFIGGYIGTTKGDPDYASGDGTAKSSNIGLYTTYMADGGFYLDAIAKYSHIKNNFNVRDTQNNQVRGNGNSGGVSVSLEAGQKFKLSQADSGFYIEPQAQFNYSHQNATDINASNGLKVSLGSYESMLGRASALFGYELNQGNNKVNVYLKTGLVREFEGDVGYQLNGSPEQHSFKGNWWNNGIGVSAQINQQHTLYLDIDSSTGNKFDQRQVNGGYRFSF</sequence>
<feature type="signal peptide" evidence="3">
    <location>
        <begin position="1"/>
        <end position="30"/>
    </location>
</feature>
<organism evidence="5 6">
    <name type="scientific">Budvicia aquatica</name>
    <dbReference type="NCBI Taxonomy" id="82979"/>
    <lineage>
        <taxon>Bacteria</taxon>
        <taxon>Pseudomonadati</taxon>
        <taxon>Pseudomonadota</taxon>
        <taxon>Gammaproteobacteria</taxon>
        <taxon>Enterobacterales</taxon>
        <taxon>Budviciaceae</taxon>
        <taxon>Budvicia</taxon>
    </lineage>
</organism>
<proteinExistence type="predicted"/>
<dbReference type="InterPro" id="IPR011050">
    <property type="entry name" value="Pectin_lyase_fold/virulence"/>
</dbReference>
<dbReference type="InterPro" id="IPR003991">
    <property type="entry name" value="Pertactin_virulence_factor"/>
</dbReference>
<dbReference type="SUPFAM" id="SSF103515">
    <property type="entry name" value="Autotransporter"/>
    <property type="match status" value="1"/>
</dbReference>
<dbReference type="EMBL" id="PDDX01000001">
    <property type="protein sequence ID" value="PHI31465.1"/>
    <property type="molecule type" value="Genomic_DNA"/>
</dbReference>
<dbReference type="PROSITE" id="PS51257">
    <property type="entry name" value="PROKAR_LIPOPROTEIN"/>
    <property type="match status" value="1"/>
</dbReference>
<keyword evidence="1 3" id="KW-0732">Signal</keyword>
<dbReference type="InterPro" id="IPR051551">
    <property type="entry name" value="Autotransporter_adhesion"/>
</dbReference>
<evidence type="ECO:0000256" key="1">
    <source>
        <dbReference type="ARBA" id="ARBA00022729"/>
    </source>
</evidence>